<keyword evidence="3" id="KW-1185">Reference proteome</keyword>
<name>A0AAV4MUB5_CAEEX</name>
<dbReference type="Proteomes" id="UP001054945">
    <property type="component" value="Unassembled WGS sequence"/>
</dbReference>
<evidence type="ECO:0000313" key="3">
    <source>
        <dbReference type="Proteomes" id="UP001054945"/>
    </source>
</evidence>
<dbReference type="EMBL" id="BPLR01020205">
    <property type="protein sequence ID" value="GIX75878.1"/>
    <property type="molecule type" value="Genomic_DNA"/>
</dbReference>
<accession>A0AAV4MUB5</accession>
<comment type="caution">
    <text evidence="2">The sequence shown here is derived from an EMBL/GenBank/DDBJ whole genome shotgun (WGS) entry which is preliminary data.</text>
</comment>
<proteinExistence type="predicted"/>
<reference evidence="2 3" key="1">
    <citation type="submission" date="2021-06" db="EMBL/GenBank/DDBJ databases">
        <title>Caerostris extrusa draft genome.</title>
        <authorList>
            <person name="Kono N."/>
            <person name="Arakawa K."/>
        </authorList>
    </citation>
    <scope>NUCLEOTIDE SEQUENCE [LARGE SCALE GENOMIC DNA]</scope>
</reference>
<organism evidence="2 3">
    <name type="scientific">Caerostris extrusa</name>
    <name type="common">Bark spider</name>
    <name type="synonym">Caerostris bankana</name>
    <dbReference type="NCBI Taxonomy" id="172846"/>
    <lineage>
        <taxon>Eukaryota</taxon>
        <taxon>Metazoa</taxon>
        <taxon>Ecdysozoa</taxon>
        <taxon>Arthropoda</taxon>
        <taxon>Chelicerata</taxon>
        <taxon>Arachnida</taxon>
        <taxon>Araneae</taxon>
        <taxon>Araneomorphae</taxon>
        <taxon>Entelegynae</taxon>
        <taxon>Araneoidea</taxon>
        <taxon>Araneidae</taxon>
        <taxon>Caerostris</taxon>
    </lineage>
</organism>
<feature type="transmembrane region" description="Helical" evidence="1">
    <location>
        <begin position="20"/>
        <end position="36"/>
    </location>
</feature>
<keyword evidence="1" id="KW-0472">Membrane</keyword>
<keyword evidence="1" id="KW-1133">Transmembrane helix</keyword>
<evidence type="ECO:0000313" key="2">
    <source>
        <dbReference type="EMBL" id="GIX75878.1"/>
    </source>
</evidence>
<gene>
    <name evidence="2" type="ORF">CEXT_61941</name>
</gene>
<protein>
    <submittedName>
        <fullName evidence="2">Uncharacterized protein</fullName>
    </submittedName>
</protein>
<sequence>MSGEEERKLRIPISLMREKHFCIFLLFVELGISISLTRAKRFFLLFAVCGIGYVSGSEDYVDKYFYMPTEEE</sequence>
<dbReference type="AlphaFoldDB" id="A0AAV4MUB5"/>
<evidence type="ECO:0000256" key="1">
    <source>
        <dbReference type="SAM" id="Phobius"/>
    </source>
</evidence>
<keyword evidence="1" id="KW-0812">Transmembrane</keyword>